<feature type="domain" description="Terminase large subunit-like ATPase" evidence="1">
    <location>
        <begin position="62"/>
        <end position="201"/>
    </location>
</feature>
<dbReference type="Gene3D" id="3.30.420.240">
    <property type="match status" value="1"/>
</dbReference>
<dbReference type="OrthoDB" id="5451564at2"/>
<organism evidence="2 3">
    <name type="scientific">Magnetospirillum fulvum MGU-K5</name>
    <dbReference type="NCBI Taxonomy" id="1316936"/>
    <lineage>
        <taxon>Bacteria</taxon>
        <taxon>Pseudomonadati</taxon>
        <taxon>Pseudomonadota</taxon>
        <taxon>Alphaproteobacteria</taxon>
        <taxon>Rhodospirillales</taxon>
        <taxon>Rhodospirillaceae</taxon>
        <taxon>Magnetospirillum</taxon>
    </lineage>
</organism>
<evidence type="ECO:0000259" key="1">
    <source>
        <dbReference type="Pfam" id="PF03354"/>
    </source>
</evidence>
<reference evidence="2 3" key="1">
    <citation type="submission" date="2013-04" db="EMBL/GenBank/DDBJ databases">
        <authorList>
            <person name="Kuznetsov B."/>
            <person name="Ivanovsky R."/>
        </authorList>
    </citation>
    <scope>NUCLEOTIDE SEQUENCE [LARGE SCALE GENOMIC DNA]</scope>
    <source>
        <strain evidence="2 3">MGU-K5</strain>
    </source>
</reference>
<dbReference type="Proteomes" id="UP000015350">
    <property type="component" value="Unassembled WGS sequence"/>
</dbReference>
<sequence>MAKTDLKSRISAWRNGSEGFFRWISDTKPQIPSEKGGYEPYVLPNEEVKEAIRQALDGGFATVVLCWPRRHGKTVVSALIVVWRFLTRKTQTVAIVANSERQSVDTAFKLAKTIIEQTPYSKLLVDEGSIKVGADSIAYEALGNIIQGFPANAASLYGKKLSVAQVSELHAARTDTVYQTLASSTIDTEDGLVLVDSTTGSRSSPLFTLAQVAERGADPSLLFSHIQYRDLEDAIARGPRWIAPAKLRSRAAQMLPAEFAQQHLNQWTAASSALFPAELIEKCRESYAIDVPTLVNGAAYAVGGGLDRAYGFSLHGDCTVTTATLKTLIGEEEHFYVLASDAITFSSAAGIKRAFTKYAQSFGMSRAGIESYNAQDIAAWCGEQTFDHELVSATRERQASAFTAVYNAASEGRLHIHPAFERLLAEMAVFEYRLESTGTSKGSIPVFEAAKGLHDDHVYSLAWSIFALRDIELNPYEVVGLHCDAIGPAASLCVLNGGSIVPMCADQCKSMTNVTDLYNKYRQRAGCAPISFNEFFSLKVTNIGSHTVSR</sequence>
<comment type="caution">
    <text evidence="2">The sequence shown here is derived from an EMBL/GenBank/DDBJ whole genome shotgun (WGS) entry which is preliminary data.</text>
</comment>
<dbReference type="EMBL" id="AQPH01000079">
    <property type="protein sequence ID" value="EPY00612.1"/>
    <property type="molecule type" value="Genomic_DNA"/>
</dbReference>
<dbReference type="InterPro" id="IPR046461">
    <property type="entry name" value="TerL_ATPase"/>
</dbReference>
<dbReference type="Pfam" id="PF03354">
    <property type="entry name" value="TerL_ATPase"/>
    <property type="match status" value="1"/>
</dbReference>
<dbReference type="eggNOG" id="ENOG502ZBFT">
    <property type="taxonomic scope" value="Bacteria"/>
</dbReference>
<name>S9S3Z0_MAGFU</name>
<protein>
    <submittedName>
        <fullName evidence="2">Gp33</fullName>
    </submittedName>
</protein>
<gene>
    <name evidence="2" type="ORF">K678_15194</name>
</gene>
<dbReference type="InterPro" id="IPR027417">
    <property type="entry name" value="P-loop_NTPase"/>
</dbReference>
<dbReference type="AlphaFoldDB" id="S9S3Z0"/>
<dbReference type="Gene3D" id="3.40.50.300">
    <property type="entry name" value="P-loop containing nucleotide triphosphate hydrolases"/>
    <property type="match status" value="1"/>
</dbReference>
<dbReference type="PATRIC" id="fig|1316936.3.peg.3028"/>
<dbReference type="STRING" id="1316936.K678_15194"/>
<proteinExistence type="predicted"/>
<evidence type="ECO:0000313" key="3">
    <source>
        <dbReference type="Proteomes" id="UP000015350"/>
    </source>
</evidence>
<dbReference type="RefSeq" id="WP_021133326.1">
    <property type="nucleotide sequence ID" value="NZ_AQPH01000079.1"/>
</dbReference>
<evidence type="ECO:0000313" key="2">
    <source>
        <dbReference type="EMBL" id="EPY00612.1"/>
    </source>
</evidence>
<accession>S9S3Z0</accession>